<dbReference type="InterPro" id="IPR020845">
    <property type="entry name" value="AMP-binding_CS"/>
</dbReference>
<evidence type="ECO:0000313" key="3">
    <source>
        <dbReference type="EMBL" id="MCD1655822.1"/>
    </source>
</evidence>
<protein>
    <submittedName>
        <fullName evidence="3">AMP-binding protein</fullName>
    </submittedName>
</protein>
<accession>A0AAE3EJU5</accession>
<dbReference type="InterPro" id="IPR052987">
    <property type="entry name" value="Chloroplast_AMP-bd_Enzymes"/>
</dbReference>
<evidence type="ECO:0000259" key="2">
    <source>
        <dbReference type="Pfam" id="PF00501"/>
    </source>
</evidence>
<proteinExistence type="predicted"/>
<reference evidence="3" key="1">
    <citation type="submission" date="2021-08" db="EMBL/GenBank/DDBJ databases">
        <title>Comparative analyses of Brucepasteria parasyntrophica and Teretinema zuelzerae.</title>
        <authorList>
            <person name="Song Y."/>
            <person name="Brune A."/>
        </authorList>
    </citation>
    <scope>NUCLEOTIDE SEQUENCE</scope>
    <source>
        <strain evidence="3">DSM 1903</strain>
    </source>
</reference>
<dbReference type="PANTHER" id="PTHR43813:SF1">
    <property type="entry name" value="ACYL-ACTIVATING ENZYME 16, CHLOROPLASTIC-RELATED"/>
    <property type="match status" value="1"/>
</dbReference>
<dbReference type="EMBL" id="JAINWA010000003">
    <property type="protein sequence ID" value="MCD1655822.1"/>
    <property type="molecule type" value="Genomic_DNA"/>
</dbReference>
<organism evidence="3 4">
    <name type="scientific">Teretinema zuelzerae</name>
    <dbReference type="NCBI Taxonomy" id="156"/>
    <lineage>
        <taxon>Bacteria</taxon>
        <taxon>Pseudomonadati</taxon>
        <taxon>Spirochaetota</taxon>
        <taxon>Spirochaetia</taxon>
        <taxon>Spirochaetales</taxon>
        <taxon>Treponemataceae</taxon>
        <taxon>Teretinema</taxon>
    </lineage>
</organism>
<dbReference type="PROSITE" id="PS00455">
    <property type="entry name" value="AMP_BINDING"/>
    <property type="match status" value="1"/>
</dbReference>
<gene>
    <name evidence="3" type="ORF">K7J14_14080</name>
</gene>
<keyword evidence="1" id="KW-0472">Membrane</keyword>
<sequence length="635" mass="70079">MDQTLPKLLKRIASEYPDLPGQFAKNSAGRFEPVFFRDYYEIVLSLGAGFISLGHQRGDHIGLIADNRKEWLHSSMAIMAIGGADVPRGCDATKQEISYILSFAECKTAVLENEAQGKKMLEVRGSVPLLDSLIFIDPPSAENSESFSSAGFSVHTYASLLSAGVEWRKLHPGRIEAELEAGLADDIATLIFTSGTTGEPKGVMLTHDNFLCQLEELPSRIILHPGEKALCVLPVWHSFERLCEYVILFSGASIVYSKPIGSILLADLALMNPQLLPSVPRIWESVYDGIFRLMRKTGGIVWLMFNFFVTVAILQSRCERRVFGRSPVVSRASGVAGAVLCFVPFLLLSPLKALGGLLVFKKIRAKLGTGFRGGVSGGGALPPYIDEFFWAVGINVVEGYGLTETAPVVAVRPMSKPVFGTIGTPISCCTVKILDDEGRELPPGSKGTVYVKGRNVMRGYYRKPELTAKVLSSDGWLDTGDIGYKTLKGEIILRGRKKDTIVLRGGENIEPTPIEMKINESCFVSQAVVLGQDQRYLGALIVVNRDELLSWAKEAALPTDRFSDLLSDLQVRKLYESEIADLVNSRNGFKLFERINRFVLLEKQFETGVELSAKQEIMRYKLNDLYKKEIASLFT</sequence>
<dbReference type="Pfam" id="PF23562">
    <property type="entry name" value="AMP-binding_C_3"/>
    <property type="match status" value="1"/>
</dbReference>
<feature type="transmembrane region" description="Helical" evidence="1">
    <location>
        <begin position="299"/>
        <end position="315"/>
    </location>
</feature>
<evidence type="ECO:0000256" key="1">
    <source>
        <dbReference type="SAM" id="Phobius"/>
    </source>
</evidence>
<dbReference type="InterPro" id="IPR042099">
    <property type="entry name" value="ANL_N_sf"/>
</dbReference>
<name>A0AAE3EJU5_9SPIR</name>
<comment type="caution">
    <text evidence="3">The sequence shown here is derived from an EMBL/GenBank/DDBJ whole genome shotgun (WGS) entry which is preliminary data.</text>
</comment>
<keyword evidence="1" id="KW-1133">Transmembrane helix</keyword>
<dbReference type="Gene3D" id="3.40.50.12780">
    <property type="entry name" value="N-terminal domain of ligase-like"/>
    <property type="match status" value="1"/>
</dbReference>
<dbReference type="RefSeq" id="WP_230757703.1">
    <property type="nucleotide sequence ID" value="NZ_JAINWA010000003.1"/>
</dbReference>
<dbReference type="Pfam" id="PF00501">
    <property type="entry name" value="AMP-binding"/>
    <property type="match status" value="1"/>
</dbReference>
<feature type="domain" description="AMP-dependent synthetase/ligase" evidence="2">
    <location>
        <begin position="36"/>
        <end position="461"/>
    </location>
</feature>
<dbReference type="SUPFAM" id="SSF56801">
    <property type="entry name" value="Acetyl-CoA synthetase-like"/>
    <property type="match status" value="1"/>
</dbReference>
<feature type="transmembrane region" description="Helical" evidence="1">
    <location>
        <begin position="335"/>
        <end position="360"/>
    </location>
</feature>
<dbReference type="AlphaFoldDB" id="A0AAE3EJU5"/>
<dbReference type="InterPro" id="IPR000873">
    <property type="entry name" value="AMP-dep_synth/lig_dom"/>
</dbReference>
<keyword evidence="1" id="KW-0812">Transmembrane</keyword>
<dbReference type="Proteomes" id="UP001198163">
    <property type="component" value="Unassembled WGS sequence"/>
</dbReference>
<keyword evidence="4" id="KW-1185">Reference proteome</keyword>
<dbReference type="PANTHER" id="PTHR43813">
    <property type="entry name" value="ACYL-ACTIVATING ENZYME 16, CHLOROPLASTIC-RELATED"/>
    <property type="match status" value="1"/>
</dbReference>
<evidence type="ECO:0000313" key="4">
    <source>
        <dbReference type="Proteomes" id="UP001198163"/>
    </source>
</evidence>